<dbReference type="InterPro" id="IPR017860">
    <property type="entry name" value="Peptidase_M22_CS"/>
</dbReference>
<keyword evidence="6" id="KW-0012">Acyltransferase</keyword>
<dbReference type="InterPro" id="IPR017861">
    <property type="entry name" value="KAE1/TsaD"/>
</dbReference>
<comment type="catalytic activity">
    <reaction evidence="7">
        <text>L-threonylcarbamoyladenylate + adenosine(37) in tRNA = N(6)-L-threonylcarbamoyladenosine(37) in tRNA + AMP + H(+)</text>
        <dbReference type="Rhea" id="RHEA:37059"/>
        <dbReference type="Rhea" id="RHEA-COMP:10162"/>
        <dbReference type="Rhea" id="RHEA-COMP:10163"/>
        <dbReference type="ChEBI" id="CHEBI:15378"/>
        <dbReference type="ChEBI" id="CHEBI:73682"/>
        <dbReference type="ChEBI" id="CHEBI:74411"/>
        <dbReference type="ChEBI" id="CHEBI:74418"/>
        <dbReference type="ChEBI" id="CHEBI:456215"/>
        <dbReference type="EC" id="2.3.1.234"/>
    </reaction>
</comment>
<evidence type="ECO:0000259" key="8">
    <source>
        <dbReference type="Pfam" id="PF00814"/>
    </source>
</evidence>
<keyword evidence="4" id="KW-0479">Metal-binding</keyword>
<dbReference type="EC" id="2.3.1.234" evidence="1"/>
<keyword evidence="10" id="KW-1185">Reference proteome</keyword>
<dbReference type="KEGG" id="eff:skT53_09010"/>
<dbReference type="InterPro" id="IPR043129">
    <property type="entry name" value="ATPase_NBD"/>
</dbReference>
<dbReference type="Gene3D" id="3.30.420.40">
    <property type="match status" value="2"/>
</dbReference>
<keyword evidence="2" id="KW-0808">Transferase</keyword>
<reference evidence="9 10" key="1">
    <citation type="submission" date="2020-08" db="EMBL/GenBank/DDBJ databases">
        <title>Complete Genome Sequence of Effusibacillus dendaii Strain skT53, Isolated from Farmland soil.</title>
        <authorList>
            <person name="Konishi T."/>
            <person name="Kawasaki H."/>
        </authorList>
    </citation>
    <scope>NUCLEOTIDE SEQUENCE [LARGE SCALE GENOMIC DNA]</scope>
    <source>
        <strain evidence="10">skT53</strain>
    </source>
</reference>
<keyword evidence="5" id="KW-0408">Iron</keyword>
<sequence>MILGIDTSNYTTSLCLVNANGAIVREERQLLQVDRGARGLQQSEALFQHVKNLPLLMEKIGNLRELQAVCVSTRPRPAEGSYMPVFLAGEGLAKSISAALQIPFYETSHQEGHIAAGEATVFDGAAGEATDSSGSAPLADSPEFLAIHLSGGTSDLLRVKRHPVGYQIEPMGSSVDLHAGQFVDRIGVALGLPFPAGPHLEKLASFAHENSSVRLPSPVIERFNWSFAGPETAADRLIAAGADKAAVARAVEACIAKGLEKVIRNAMEETNLQNVLIVGGVAANLYIRKRLQRRLEHPAVKARLFFAEPRYSTDNAFGVARIGLSIRQTLLSNR</sequence>
<accession>A0A7I8DAR6</accession>
<dbReference type="PROSITE" id="PS01016">
    <property type="entry name" value="GLYCOPROTEASE"/>
    <property type="match status" value="1"/>
</dbReference>
<evidence type="ECO:0000256" key="2">
    <source>
        <dbReference type="ARBA" id="ARBA00022679"/>
    </source>
</evidence>
<dbReference type="AlphaFoldDB" id="A0A7I8DAR6"/>
<evidence type="ECO:0000256" key="6">
    <source>
        <dbReference type="ARBA" id="ARBA00023315"/>
    </source>
</evidence>
<feature type="domain" description="Gcp-like" evidence="8">
    <location>
        <begin position="56"/>
        <end position="317"/>
    </location>
</feature>
<dbReference type="GO" id="GO:0061711">
    <property type="term" value="F:tRNA N(6)-L-threonylcarbamoyladenine synthase activity"/>
    <property type="evidence" value="ECO:0007669"/>
    <property type="project" value="UniProtKB-EC"/>
</dbReference>
<organism evidence="9 10">
    <name type="scientific">Effusibacillus dendaii</name>
    <dbReference type="NCBI Taxonomy" id="2743772"/>
    <lineage>
        <taxon>Bacteria</taxon>
        <taxon>Bacillati</taxon>
        <taxon>Bacillota</taxon>
        <taxon>Bacilli</taxon>
        <taxon>Bacillales</taxon>
        <taxon>Alicyclobacillaceae</taxon>
        <taxon>Effusibacillus</taxon>
    </lineage>
</organism>
<dbReference type="GO" id="GO:0070525">
    <property type="term" value="P:tRNA threonylcarbamoyladenosine metabolic process"/>
    <property type="evidence" value="ECO:0007669"/>
    <property type="project" value="UniProtKB-ARBA"/>
</dbReference>
<name>A0A7I8DAR6_9BACL</name>
<dbReference type="Pfam" id="PF00814">
    <property type="entry name" value="TsaD"/>
    <property type="match status" value="1"/>
</dbReference>
<dbReference type="PRINTS" id="PR00789">
    <property type="entry name" value="OSIALOPTASE"/>
</dbReference>
<evidence type="ECO:0000256" key="5">
    <source>
        <dbReference type="ARBA" id="ARBA00023004"/>
    </source>
</evidence>
<evidence type="ECO:0000256" key="4">
    <source>
        <dbReference type="ARBA" id="ARBA00022723"/>
    </source>
</evidence>
<gene>
    <name evidence="9" type="ORF">skT53_09010</name>
</gene>
<protein>
    <recommendedName>
        <fullName evidence="1">N(6)-L-threonylcarbamoyladenine synthase</fullName>
        <ecNumber evidence="1">2.3.1.234</ecNumber>
    </recommendedName>
</protein>
<keyword evidence="3" id="KW-0819">tRNA processing</keyword>
<evidence type="ECO:0000256" key="7">
    <source>
        <dbReference type="ARBA" id="ARBA00048117"/>
    </source>
</evidence>
<evidence type="ECO:0000313" key="10">
    <source>
        <dbReference type="Proteomes" id="UP000593802"/>
    </source>
</evidence>
<dbReference type="GO" id="GO:0046872">
    <property type="term" value="F:metal ion binding"/>
    <property type="evidence" value="ECO:0007669"/>
    <property type="project" value="UniProtKB-KW"/>
</dbReference>
<dbReference type="EMBL" id="AP023366">
    <property type="protein sequence ID" value="BCJ85916.1"/>
    <property type="molecule type" value="Genomic_DNA"/>
</dbReference>
<dbReference type="GO" id="GO:0006400">
    <property type="term" value="P:tRNA modification"/>
    <property type="evidence" value="ECO:0007669"/>
    <property type="project" value="UniProtKB-ARBA"/>
</dbReference>
<dbReference type="InterPro" id="IPR000905">
    <property type="entry name" value="Gcp-like_dom"/>
</dbReference>
<dbReference type="PANTHER" id="PTHR11735">
    <property type="entry name" value="TRNA N6-ADENOSINE THREONYLCARBAMOYLTRANSFERASE"/>
    <property type="match status" value="1"/>
</dbReference>
<evidence type="ECO:0000256" key="1">
    <source>
        <dbReference type="ARBA" id="ARBA00012156"/>
    </source>
</evidence>
<evidence type="ECO:0000313" key="9">
    <source>
        <dbReference type="EMBL" id="BCJ85916.1"/>
    </source>
</evidence>
<evidence type="ECO:0000256" key="3">
    <source>
        <dbReference type="ARBA" id="ARBA00022694"/>
    </source>
</evidence>
<proteinExistence type="predicted"/>
<dbReference type="PANTHER" id="PTHR11735:SF6">
    <property type="entry name" value="TRNA N6-ADENOSINE THREONYLCARBAMOYLTRANSFERASE, MITOCHONDRIAL"/>
    <property type="match status" value="1"/>
</dbReference>
<dbReference type="Proteomes" id="UP000593802">
    <property type="component" value="Chromosome"/>
</dbReference>
<dbReference type="SUPFAM" id="SSF53067">
    <property type="entry name" value="Actin-like ATPase domain"/>
    <property type="match status" value="1"/>
</dbReference>